<evidence type="ECO:0000256" key="2">
    <source>
        <dbReference type="ARBA" id="ARBA00022574"/>
    </source>
</evidence>
<reference evidence="4 5" key="1">
    <citation type="submission" date="2018-01" db="EMBL/GenBank/DDBJ databases">
        <title>Co-occurrence of chitin degradation, pigmentation and bioactivity in marine Pseudoalteromonas.</title>
        <authorList>
            <person name="Paulsen S."/>
            <person name="Gram L."/>
            <person name="Machado H."/>
        </authorList>
    </citation>
    <scope>NUCLEOTIDE SEQUENCE [LARGE SCALE GENOMIC DNA]</scope>
    <source>
        <strain evidence="4 5">S3663</strain>
    </source>
</reference>
<gene>
    <name evidence="4" type="ORF">C1E24_05890</name>
</gene>
<proteinExistence type="inferred from homology"/>
<dbReference type="InterPro" id="IPR036322">
    <property type="entry name" value="WD40_repeat_dom_sf"/>
</dbReference>
<comment type="caution">
    <text evidence="4">The sequence shown here is derived from an EMBL/GenBank/DDBJ whole genome shotgun (WGS) entry which is preliminary data.</text>
</comment>
<evidence type="ECO:0000313" key="4">
    <source>
        <dbReference type="EMBL" id="TLX48325.1"/>
    </source>
</evidence>
<dbReference type="AlphaFoldDB" id="A0A5R9Q5U0"/>
<sequence length="328" mass="36735">MHYFTIFCIFIIITLSGCDKEVVLQQGVISDLNERQLLNAQFAKQGGLLMTLDFDGQVVVLNANDFSIEFQIAKKEQLENTRLARLSSDGTILIVANENEVAIWSVVGKALIGKTNFAGLQTLATISSIAISNDNDKLIVGMSDGAINMATISTRLNNRFKPHTRPVTHIVFTDNDHYWSASQDGLLAHRVFASPEPLTEQEFSHRITTLAMDEQKERLFVSDALKTQLIKSKKGENAHVQLKYMARFMVFRQAYFINYASILATSSSKNHLTFWDTVTGEELGTWTSEVQTPSATILAMYSNDRGELLTVNSDAMVEKWDLTQLNKL</sequence>
<name>A0A5R9Q5U0_9GAMM</name>
<keyword evidence="3" id="KW-0677">Repeat</keyword>
<dbReference type="Gene3D" id="2.130.10.10">
    <property type="entry name" value="YVTN repeat-like/Quinoprotein amine dehydrogenase"/>
    <property type="match status" value="1"/>
</dbReference>
<dbReference type="PANTHER" id="PTHR44019:SF20">
    <property type="entry name" value="WD REPEAT-CONTAINING PROTEIN 55"/>
    <property type="match status" value="1"/>
</dbReference>
<evidence type="ECO:0000256" key="3">
    <source>
        <dbReference type="ARBA" id="ARBA00022737"/>
    </source>
</evidence>
<dbReference type="PANTHER" id="PTHR44019">
    <property type="entry name" value="WD REPEAT-CONTAINING PROTEIN 55"/>
    <property type="match status" value="1"/>
</dbReference>
<dbReference type="InterPro" id="IPR050505">
    <property type="entry name" value="WDR55/POC1"/>
</dbReference>
<keyword evidence="2" id="KW-0853">WD repeat</keyword>
<dbReference type="SUPFAM" id="SSF50978">
    <property type="entry name" value="WD40 repeat-like"/>
    <property type="match status" value="1"/>
</dbReference>
<dbReference type="Proteomes" id="UP000309186">
    <property type="component" value="Unassembled WGS sequence"/>
</dbReference>
<organism evidence="4 5">
    <name type="scientific">Pseudoalteromonas phenolica</name>
    <dbReference type="NCBI Taxonomy" id="161398"/>
    <lineage>
        <taxon>Bacteria</taxon>
        <taxon>Pseudomonadati</taxon>
        <taxon>Pseudomonadota</taxon>
        <taxon>Gammaproteobacteria</taxon>
        <taxon>Alteromonadales</taxon>
        <taxon>Pseudoalteromonadaceae</taxon>
        <taxon>Pseudoalteromonas</taxon>
    </lineage>
</organism>
<dbReference type="EMBL" id="PPSW01000007">
    <property type="protein sequence ID" value="TLX48325.1"/>
    <property type="molecule type" value="Genomic_DNA"/>
</dbReference>
<protein>
    <recommendedName>
        <fullName evidence="6">WD40 repeat domain-containing protein</fullName>
    </recommendedName>
</protein>
<evidence type="ECO:0008006" key="6">
    <source>
        <dbReference type="Google" id="ProtNLM"/>
    </source>
</evidence>
<accession>A0A5R9Q5U0</accession>
<comment type="similarity">
    <text evidence="1">Belongs to the WD repeat WDR55 family.</text>
</comment>
<evidence type="ECO:0000256" key="1">
    <source>
        <dbReference type="ARBA" id="ARBA00007625"/>
    </source>
</evidence>
<evidence type="ECO:0000313" key="5">
    <source>
        <dbReference type="Proteomes" id="UP000309186"/>
    </source>
</evidence>
<dbReference type="InterPro" id="IPR015943">
    <property type="entry name" value="WD40/YVTN_repeat-like_dom_sf"/>
</dbReference>